<dbReference type="InterPro" id="IPR004518">
    <property type="entry name" value="MazG-like_dom"/>
</dbReference>
<dbReference type="Proteomes" id="UP000523000">
    <property type="component" value="Unassembled WGS sequence"/>
</dbReference>
<proteinExistence type="predicted"/>
<dbReference type="RefSeq" id="WP_183511087.1">
    <property type="nucleotide sequence ID" value="NZ_BAABGK010000042.1"/>
</dbReference>
<dbReference type="GO" id="GO:0046052">
    <property type="term" value="P:UTP catabolic process"/>
    <property type="evidence" value="ECO:0007669"/>
    <property type="project" value="TreeGrafter"/>
</dbReference>
<evidence type="ECO:0000313" key="2">
    <source>
        <dbReference type="EMBL" id="MBB2995893.1"/>
    </source>
</evidence>
<dbReference type="GO" id="GO:0046061">
    <property type="term" value="P:dATP catabolic process"/>
    <property type="evidence" value="ECO:0007669"/>
    <property type="project" value="TreeGrafter"/>
</dbReference>
<dbReference type="InterPro" id="IPR011551">
    <property type="entry name" value="NTP_PyrPHydrolase_MazG"/>
</dbReference>
<evidence type="ECO:0000259" key="1">
    <source>
        <dbReference type="Pfam" id="PF03819"/>
    </source>
</evidence>
<keyword evidence="3" id="KW-1185">Reference proteome</keyword>
<name>A0A839QJX5_9MICC</name>
<reference evidence="2 3" key="1">
    <citation type="submission" date="2020-08" db="EMBL/GenBank/DDBJ databases">
        <title>Sequencing the genomes of 1000 actinobacteria strains.</title>
        <authorList>
            <person name="Klenk H.-P."/>
        </authorList>
    </citation>
    <scope>NUCLEOTIDE SEQUENCE [LARGE SCALE GENOMIC DNA]</scope>
    <source>
        <strain evidence="2 3">DSM 22826</strain>
    </source>
</reference>
<dbReference type="GO" id="GO:0036220">
    <property type="term" value="F:ITP diphosphatase activity"/>
    <property type="evidence" value="ECO:0007669"/>
    <property type="project" value="UniProtKB-EC"/>
</dbReference>
<dbReference type="GO" id="GO:0006203">
    <property type="term" value="P:dGTP catabolic process"/>
    <property type="evidence" value="ECO:0007669"/>
    <property type="project" value="TreeGrafter"/>
</dbReference>
<dbReference type="Pfam" id="PF03819">
    <property type="entry name" value="MazG"/>
    <property type="match status" value="1"/>
</dbReference>
<dbReference type="SUPFAM" id="SSF101386">
    <property type="entry name" value="all-alpha NTP pyrophosphatases"/>
    <property type="match status" value="1"/>
</dbReference>
<keyword evidence="2" id="KW-0378">Hydrolase</keyword>
<dbReference type="EMBL" id="JACHVS010000001">
    <property type="protein sequence ID" value="MBB2995893.1"/>
    <property type="molecule type" value="Genomic_DNA"/>
</dbReference>
<dbReference type="GO" id="GO:0046081">
    <property type="term" value="P:dUTP catabolic process"/>
    <property type="evidence" value="ECO:0007669"/>
    <property type="project" value="TreeGrafter"/>
</dbReference>
<accession>A0A839QJX5</accession>
<organism evidence="2 3">
    <name type="scientific">Paeniglutamicibacter cryotolerans</name>
    <dbReference type="NCBI Taxonomy" id="670079"/>
    <lineage>
        <taxon>Bacteria</taxon>
        <taxon>Bacillati</taxon>
        <taxon>Actinomycetota</taxon>
        <taxon>Actinomycetes</taxon>
        <taxon>Micrococcales</taxon>
        <taxon>Micrococcaceae</taxon>
        <taxon>Paeniglutamicibacter</taxon>
    </lineage>
</organism>
<dbReference type="PANTHER" id="PTHR30522:SF0">
    <property type="entry name" value="NUCLEOSIDE TRIPHOSPHATE PYROPHOSPHOHYDROLASE"/>
    <property type="match status" value="1"/>
</dbReference>
<dbReference type="GO" id="GO:0046047">
    <property type="term" value="P:TTP catabolic process"/>
    <property type="evidence" value="ECO:0007669"/>
    <property type="project" value="TreeGrafter"/>
</dbReference>
<dbReference type="GO" id="GO:0046076">
    <property type="term" value="P:dTTP catabolic process"/>
    <property type="evidence" value="ECO:0007669"/>
    <property type="project" value="TreeGrafter"/>
</dbReference>
<sequence>MSASTDRLIWIIGALREHCAWTHALTHRDLMTYLVEECYELLEAVEDRHPDAELRGELGDVLLQVVLHAAIARERGAFDFDDVADTLSAKMIRRNTHVFTPEGTLRGSFPSSTAEIIASWDAAKAAEKAGGEAPSAVPAPTAGLPRNLPALMLAQKALSRIDRAADARLPAGLEPAAAARELGERSAAVLASEEALGDHLLAVAAAARGAGLDAEAALRGAVARALAGTPGNPAS</sequence>
<gene>
    <name evidence="2" type="ORF">E9229_002084</name>
</gene>
<feature type="domain" description="NTP pyrophosphohydrolase MazG-like" evidence="1">
    <location>
        <begin position="26"/>
        <end position="99"/>
    </location>
</feature>
<dbReference type="EC" id="3.6.1.66" evidence="2"/>
<evidence type="ECO:0000313" key="3">
    <source>
        <dbReference type="Proteomes" id="UP000523000"/>
    </source>
</evidence>
<comment type="caution">
    <text evidence="2">The sequence shown here is derived from an EMBL/GenBank/DDBJ whole genome shotgun (WGS) entry which is preliminary data.</text>
</comment>
<dbReference type="AlphaFoldDB" id="A0A839QJX5"/>
<dbReference type="CDD" id="cd11528">
    <property type="entry name" value="NTP-PPase_MazG_Nterm"/>
    <property type="match status" value="1"/>
</dbReference>
<protein>
    <submittedName>
        <fullName evidence="2">XTP/dITP diphosphohydrolase</fullName>
        <ecNumber evidence="2">3.6.1.66</ecNumber>
    </submittedName>
</protein>
<dbReference type="PANTHER" id="PTHR30522">
    <property type="entry name" value="NUCLEOSIDE TRIPHOSPHATE PYROPHOSPHOHYDROLASE"/>
    <property type="match status" value="1"/>
</dbReference>
<dbReference type="Gene3D" id="1.10.287.1080">
    <property type="entry name" value="MazG-like"/>
    <property type="match status" value="2"/>
</dbReference>
<dbReference type="InterPro" id="IPR048015">
    <property type="entry name" value="NTP-PPase_MazG-like_N"/>
</dbReference>